<accession>A0A0L8JK66</accession>
<dbReference type="OrthoDB" id="4231544at2"/>
<dbReference type="AlphaFoldDB" id="A0A0L8JK66"/>
<dbReference type="PATRIC" id="fig|1938.6.peg.6389"/>
<protein>
    <recommendedName>
        <fullName evidence="4">Alanine and proline-rich secreted protein Apa</fullName>
    </recommendedName>
</protein>
<dbReference type="Proteomes" id="UP000037023">
    <property type="component" value="Unassembled WGS sequence"/>
</dbReference>
<evidence type="ECO:0008006" key="4">
    <source>
        <dbReference type="Google" id="ProtNLM"/>
    </source>
</evidence>
<dbReference type="EMBL" id="LGUP01000373">
    <property type="protein sequence ID" value="KOG13979.1"/>
    <property type="molecule type" value="Genomic_DNA"/>
</dbReference>
<evidence type="ECO:0000313" key="2">
    <source>
        <dbReference type="EMBL" id="KOG13979.1"/>
    </source>
</evidence>
<evidence type="ECO:0000256" key="1">
    <source>
        <dbReference type="SAM" id="SignalP"/>
    </source>
</evidence>
<proteinExistence type="predicted"/>
<feature type="chain" id="PRO_5005585174" description="Alanine and proline-rich secreted protein Apa" evidence="1">
    <location>
        <begin position="23"/>
        <end position="192"/>
    </location>
</feature>
<evidence type="ECO:0000313" key="3">
    <source>
        <dbReference type="Proteomes" id="UP000037023"/>
    </source>
</evidence>
<organism evidence="2 3">
    <name type="scientific">Streptomyces viridochromogenes</name>
    <dbReference type="NCBI Taxonomy" id="1938"/>
    <lineage>
        <taxon>Bacteria</taxon>
        <taxon>Bacillati</taxon>
        <taxon>Actinomycetota</taxon>
        <taxon>Actinomycetes</taxon>
        <taxon>Kitasatosporales</taxon>
        <taxon>Streptomycetaceae</taxon>
        <taxon>Streptomyces</taxon>
    </lineage>
</organism>
<name>A0A0L8JK66_STRVR</name>
<reference evidence="2 3" key="1">
    <citation type="submission" date="2015-06" db="EMBL/GenBank/DDBJ databases">
        <authorList>
            <person name="Hoefler B.C."/>
            <person name="Straight P.D."/>
        </authorList>
    </citation>
    <scope>NUCLEOTIDE SEQUENCE [LARGE SCALE GENOMIC DNA]</scope>
    <source>
        <strain evidence="2 3">NRRL 3427</strain>
    </source>
</reference>
<comment type="caution">
    <text evidence="2">The sequence shown here is derived from an EMBL/GenBank/DDBJ whole genome shotgun (WGS) entry which is preliminary data.</text>
</comment>
<keyword evidence="1" id="KW-0732">Signal</keyword>
<gene>
    <name evidence="2" type="ORF">ADK34_29865</name>
</gene>
<feature type="signal peptide" evidence="1">
    <location>
        <begin position="1"/>
        <end position="22"/>
    </location>
</feature>
<dbReference type="RefSeq" id="WP_033207479.1">
    <property type="nucleotide sequence ID" value="NZ_LGUP01000373.1"/>
</dbReference>
<sequence>MQHKRTTLTVLAAAAVLTTAGAAWYTTLDTPTHTGPPAAAHGVCLPATDTDEDKAGYSHTIAVVTVDRTVEYREEGEAPGGALLSKVTVVEPLKGTPPATMTIGQSVLRQTGGGYAKTKPAYLPLEPGHRYVVGTVPDPNYDDGWVWFATAADDDLTAATTRWTRAVTHQIAPHPDPACNDVIDDGSSPATP</sequence>